<evidence type="ECO:0000313" key="6">
    <source>
        <dbReference type="Proteomes" id="UP000779809"/>
    </source>
</evidence>
<dbReference type="CDD" id="cd00156">
    <property type="entry name" value="REC"/>
    <property type="match status" value="1"/>
</dbReference>
<dbReference type="PROSITE" id="PS50110">
    <property type="entry name" value="RESPONSE_REGULATORY"/>
    <property type="match status" value="1"/>
</dbReference>
<dbReference type="Proteomes" id="UP000779809">
    <property type="component" value="Unassembled WGS sequence"/>
</dbReference>
<dbReference type="Pfam" id="PF00072">
    <property type="entry name" value="Response_reg"/>
    <property type="match status" value="1"/>
</dbReference>
<dbReference type="EMBL" id="JACPNR010000004">
    <property type="protein sequence ID" value="MBI2677773.1"/>
    <property type="molecule type" value="Genomic_DNA"/>
</dbReference>
<dbReference type="Gene3D" id="3.40.50.2300">
    <property type="match status" value="1"/>
</dbReference>
<evidence type="ECO:0000259" key="4">
    <source>
        <dbReference type="PROSITE" id="PS50110"/>
    </source>
</evidence>
<dbReference type="GO" id="GO:0000160">
    <property type="term" value="P:phosphorelay signal transduction system"/>
    <property type="evidence" value="ECO:0007669"/>
    <property type="project" value="UniProtKB-KW"/>
</dbReference>
<gene>
    <name evidence="5" type="ORF">HYX28_03225</name>
</gene>
<protein>
    <submittedName>
        <fullName evidence="5">Response regulator</fullName>
    </submittedName>
</protein>
<comment type="caution">
    <text evidence="5">The sequence shown here is derived from an EMBL/GenBank/DDBJ whole genome shotgun (WGS) entry which is preliminary data.</text>
</comment>
<dbReference type="SMART" id="SM00448">
    <property type="entry name" value="REC"/>
    <property type="match status" value="1"/>
</dbReference>
<evidence type="ECO:0000256" key="3">
    <source>
        <dbReference type="PROSITE-ProRule" id="PRU00169"/>
    </source>
</evidence>
<sequence>MSSTGRPKPKVLVVDDERVIADTLAIILGQNGYEAAAAYTGKEAVEKARTVLPDLIISDVIMPDMNGIEAAIQIRKLLPKCKILLFSGQAATADLLENARQQGHEFEILAKPVHPADLLAKLKS</sequence>
<dbReference type="InterPro" id="IPR001789">
    <property type="entry name" value="Sig_transdc_resp-reg_receiver"/>
</dbReference>
<feature type="modified residue" description="4-aspartylphosphate" evidence="3">
    <location>
        <position position="59"/>
    </location>
</feature>
<accession>A0A932EPL2</accession>
<reference evidence="5" key="1">
    <citation type="submission" date="2020-07" db="EMBL/GenBank/DDBJ databases">
        <title>Huge and variable diversity of episymbiotic CPR bacteria and DPANN archaea in groundwater ecosystems.</title>
        <authorList>
            <person name="He C.Y."/>
            <person name="Keren R."/>
            <person name="Whittaker M."/>
            <person name="Farag I.F."/>
            <person name="Doudna J."/>
            <person name="Cate J.H.D."/>
            <person name="Banfield J.F."/>
        </authorList>
    </citation>
    <scope>NUCLEOTIDE SEQUENCE</scope>
    <source>
        <strain evidence="5">NC_groundwater_580_Pr5_B-0.1um_64_19</strain>
    </source>
</reference>
<feature type="domain" description="Response regulatory" evidence="4">
    <location>
        <begin position="10"/>
        <end position="124"/>
    </location>
</feature>
<dbReference type="InterPro" id="IPR011006">
    <property type="entry name" value="CheY-like_superfamily"/>
</dbReference>
<keyword evidence="2" id="KW-0902">Two-component regulatory system</keyword>
<dbReference type="PANTHER" id="PTHR44591:SF14">
    <property type="entry name" value="PROTEIN PILG"/>
    <property type="match status" value="1"/>
</dbReference>
<keyword evidence="1 3" id="KW-0597">Phosphoprotein</keyword>
<evidence type="ECO:0000313" key="5">
    <source>
        <dbReference type="EMBL" id="MBI2677773.1"/>
    </source>
</evidence>
<evidence type="ECO:0000256" key="2">
    <source>
        <dbReference type="ARBA" id="ARBA00023012"/>
    </source>
</evidence>
<organism evidence="5 6">
    <name type="scientific">Candidatus Korobacter versatilis</name>
    <dbReference type="NCBI Taxonomy" id="658062"/>
    <lineage>
        <taxon>Bacteria</taxon>
        <taxon>Pseudomonadati</taxon>
        <taxon>Acidobacteriota</taxon>
        <taxon>Terriglobia</taxon>
        <taxon>Terriglobales</taxon>
        <taxon>Candidatus Korobacteraceae</taxon>
        <taxon>Candidatus Korobacter</taxon>
    </lineage>
</organism>
<dbReference type="SUPFAM" id="SSF52172">
    <property type="entry name" value="CheY-like"/>
    <property type="match status" value="1"/>
</dbReference>
<dbReference type="AlphaFoldDB" id="A0A932EPL2"/>
<evidence type="ECO:0000256" key="1">
    <source>
        <dbReference type="ARBA" id="ARBA00022553"/>
    </source>
</evidence>
<proteinExistence type="predicted"/>
<name>A0A932EPL2_9BACT</name>
<dbReference type="InterPro" id="IPR050595">
    <property type="entry name" value="Bact_response_regulator"/>
</dbReference>
<dbReference type="PANTHER" id="PTHR44591">
    <property type="entry name" value="STRESS RESPONSE REGULATOR PROTEIN 1"/>
    <property type="match status" value="1"/>
</dbReference>